<keyword evidence="2" id="KW-1185">Reference proteome</keyword>
<gene>
    <name evidence="1" type="ORF">LJD61_07410</name>
</gene>
<protein>
    <submittedName>
        <fullName evidence="1">DUF6506 family protein</fullName>
    </submittedName>
</protein>
<dbReference type="EMBL" id="JAJEKE010000005">
    <property type="protein sequence ID" value="MCQ1529379.1"/>
    <property type="molecule type" value="Genomic_DNA"/>
</dbReference>
<dbReference type="Pfam" id="PF20116">
    <property type="entry name" value="DUF6506"/>
    <property type="match status" value="1"/>
</dbReference>
<dbReference type="Proteomes" id="UP001651880">
    <property type="component" value="Unassembled WGS sequence"/>
</dbReference>
<dbReference type="InterPro" id="IPR045441">
    <property type="entry name" value="DUF6506"/>
</dbReference>
<dbReference type="RefSeq" id="WP_255226899.1">
    <property type="nucleotide sequence ID" value="NZ_JAJEKE010000005.1"/>
</dbReference>
<name>A0ABT1NDQ0_9FIRM</name>
<evidence type="ECO:0000313" key="2">
    <source>
        <dbReference type="Proteomes" id="UP001651880"/>
    </source>
</evidence>
<evidence type="ECO:0000313" key="1">
    <source>
        <dbReference type="EMBL" id="MCQ1529379.1"/>
    </source>
</evidence>
<sequence length="51" mass="5596">MEEENCLLIELCGGFGEEGARTVIKAVEGKIPVGHIEYLPEAREKLSILPI</sequence>
<organism evidence="1 2">
    <name type="scientific">Lutispora saccharofermentans</name>
    <dbReference type="NCBI Taxonomy" id="3024236"/>
    <lineage>
        <taxon>Bacteria</taxon>
        <taxon>Bacillati</taxon>
        <taxon>Bacillota</taxon>
        <taxon>Clostridia</taxon>
        <taxon>Lutisporales</taxon>
        <taxon>Lutisporaceae</taxon>
        <taxon>Lutispora</taxon>
    </lineage>
</organism>
<proteinExistence type="predicted"/>
<reference evidence="1 2" key="1">
    <citation type="submission" date="2021-10" db="EMBL/GenBank/DDBJ databases">
        <title>Lutispora strain m25 sp. nov., a thermophilic, non-spore-forming bacterium isolated from a lab-scale methanogenic bioreactor digesting anaerobic sludge.</title>
        <authorList>
            <person name="El Houari A."/>
            <person name="Mcdonald J."/>
        </authorList>
    </citation>
    <scope>NUCLEOTIDE SEQUENCE [LARGE SCALE GENOMIC DNA]</scope>
    <source>
        <strain evidence="2">m25</strain>
    </source>
</reference>
<comment type="caution">
    <text evidence="1">The sequence shown here is derived from an EMBL/GenBank/DDBJ whole genome shotgun (WGS) entry which is preliminary data.</text>
</comment>
<accession>A0ABT1NDQ0</accession>